<feature type="compositionally biased region" description="Polar residues" evidence="1">
    <location>
        <begin position="761"/>
        <end position="770"/>
    </location>
</feature>
<evidence type="ECO:0000313" key="4">
    <source>
        <dbReference type="EMBL" id="CAG9840726.1"/>
    </source>
</evidence>
<feature type="region of interest" description="Disordered" evidence="1">
    <location>
        <begin position="726"/>
        <end position="777"/>
    </location>
</feature>
<feature type="compositionally biased region" description="Low complexity" evidence="1">
    <location>
        <begin position="614"/>
        <end position="625"/>
    </location>
</feature>
<evidence type="ECO:0000313" key="5">
    <source>
        <dbReference type="Proteomes" id="UP001153709"/>
    </source>
</evidence>
<feature type="compositionally biased region" description="Acidic residues" evidence="1">
    <location>
        <begin position="490"/>
        <end position="504"/>
    </location>
</feature>
<feature type="region of interest" description="Disordered" evidence="1">
    <location>
        <begin position="468"/>
        <end position="547"/>
    </location>
</feature>
<dbReference type="AlphaFoldDB" id="A0A9N9XKY1"/>
<name>A0A9N9XKY1_DIABA</name>
<evidence type="ECO:0000259" key="2">
    <source>
        <dbReference type="Pfam" id="PF04937"/>
    </source>
</evidence>
<dbReference type="PANTHER" id="PTHR32166">
    <property type="entry name" value="OSJNBA0013A04.12 PROTEIN"/>
    <property type="match status" value="1"/>
</dbReference>
<dbReference type="InterPro" id="IPR012337">
    <property type="entry name" value="RNaseH-like_sf"/>
</dbReference>
<dbReference type="PANTHER" id="PTHR32166:SF123">
    <property type="entry name" value="BED-TYPE DOMAIN-CONTAINING PROTEIN"/>
    <property type="match status" value="1"/>
</dbReference>
<gene>
    <name evidence="4" type="ORF">DIABBA_LOCUS13350</name>
</gene>
<feature type="region of interest" description="Disordered" evidence="1">
    <location>
        <begin position="601"/>
        <end position="634"/>
    </location>
</feature>
<keyword evidence="5" id="KW-1185">Reference proteome</keyword>
<feature type="region of interest" description="Disordered" evidence="1">
    <location>
        <begin position="842"/>
        <end position="865"/>
    </location>
</feature>
<feature type="region of interest" description="Disordered" evidence="1">
    <location>
        <begin position="665"/>
        <end position="685"/>
    </location>
</feature>
<feature type="domain" description="DUF659" evidence="2">
    <location>
        <begin position="122"/>
        <end position="262"/>
    </location>
</feature>
<dbReference type="SUPFAM" id="SSF53098">
    <property type="entry name" value="Ribonuclease H-like"/>
    <property type="match status" value="1"/>
</dbReference>
<feature type="domain" description="HAT C-terminal dimerisation" evidence="3">
    <location>
        <begin position="368"/>
        <end position="443"/>
    </location>
</feature>
<feature type="region of interest" description="Disordered" evidence="1">
    <location>
        <begin position="92"/>
        <end position="126"/>
    </location>
</feature>
<dbReference type="InterPro" id="IPR007021">
    <property type="entry name" value="DUF659"/>
</dbReference>
<reference evidence="4" key="1">
    <citation type="submission" date="2022-01" db="EMBL/GenBank/DDBJ databases">
        <authorList>
            <person name="King R."/>
        </authorList>
    </citation>
    <scope>NUCLEOTIDE SEQUENCE</scope>
</reference>
<dbReference type="EMBL" id="OU898284">
    <property type="protein sequence ID" value="CAG9840726.1"/>
    <property type="molecule type" value="Genomic_DNA"/>
</dbReference>
<dbReference type="Pfam" id="PF04937">
    <property type="entry name" value="DUF659"/>
    <property type="match status" value="1"/>
</dbReference>
<evidence type="ECO:0000256" key="1">
    <source>
        <dbReference type="SAM" id="MobiDB-lite"/>
    </source>
</evidence>
<dbReference type="OrthoDB" id="6778913at2759"/>
<dbReference type="GO" id="GO:0046983">
    <property type="term" value="F:protein dimerization activity"/>
    <property type="evidence" value="ECO:0007669"/>
    <property type="project" value="InterPro"/>
</dbReference>
<feature type="compositionally biased region" description="Basic residues" evidence="1">
    <location>
        <begin position="665"/>
        <end position="676"/>
    </location>
</feature>
<proteinExistence type="predicted"/>
<protein>
    <submittedName>
        <fullName evidence="4">Uncharacterized protein</fullName>
    </submittedName>
</protein>
<dbReference type="InterPro" id="IPR008906">
    <property type="entry name" value="HATC_C_dom"/>
</dbReference>
<feature type="compositionally biased region" description="Basic and acidic residues" evidence="1">
    <location>
        <begin position="737"/>
        <end position="751"/>
    </location>
</feature>
<dbReference type="Proteomes" id="UP001153709">
    <property type="component" value="Chromosome 9"/>
</dbReference>
<evidence type="ECO:0000259" key="3">
    <source>
        <dbReference type="Pfam" id="PF05699"/>
    </source>
</evidence>
<accession>A0A9N9XKY1</accession>
<organism evidence="4 5">
    <name type="scientific">Diabrotica balteata</name>
    <name type="common">Banded cucumber beetle</name>
    <dbReference type="NCBI Taxonomy" id="107213"/>
    <lineage>
        <taxon>Eukaryota</taxon>
        <taxon>Metazoa</taxon>
        <taxon>Ecdysozoa</taxon>
        <taxon>Arthropoda</taxon>
        <taxon>Hexapoda</taxon>
        <taxon>Insecta</taxon>
        <taxon>Pterygota</taxon>
        <taxon>Neoptera</taxon>
        <taxon>Endopterygota</taxon>
        <taxon>Coleoptera</taxon>
        <taxon>Polyphaga</taxon>
        <taxon>Cucujiformia</taxon>
        <taxon>Chrysomeloidea</taxon>
        <taxon>Chrysomelidae</taxon>
        <taxon>Galerucinae</taxon>
        <taxon>Diabroticina</taxon>
        <taxon>Diabroticites</taxon>
        <taxon>Diabrotica</taxon>
    </lineage>
</organism>
<dbReference type="Pfam" id="PF05699">
    <property type="entry name" value="Dimer_Tnp_hAT"/>
    <property type="match status" value="1"/>
</dbReference>
<sequence>MNSRGKKLVQMVVFNMANNENFDSDVSICRNIEDAPNSQVESNEGHTDSDMSICRNVEDALNSQVESNEGHTGAPVNELMVPSCSQRSRCSSFSSNTDDSFLDETYNPSSMEESDSSSNTNGNLYRKTKNETATLDYKKANAGAHSVGLMVDGWSNIRNEAVLNFVVTTPKPFLFKIMPTGTAPHTAEYMAKTLGAVIREIGPRKVFGIVTDNAANMKAAWALIENDFDNNIFTYGCFAHSLNLIFTDLKNLTSLKSFTAEAVALTKAIRQSHILSAWVKEKQNELKISCSLKLPVPTRWGSLVLCLQSLLANKQIIKRMAINEEVEKATDATEVIYKVAQKMPDVDEAAVLADVNFIAKEGLFKKAFLWNEDTIAAISPIAWWSGLCSNTALSKLAIRFLELPATSAACERSFSSYSGIHTNKRNRLTNTRASKIVYVAHNLKLMAELQPSESSSSESIAGSSFTVNPALESEPEPMIISNSDQSESVFESDEEEASDEDEFSESNNSVVLTDEDTGNLMAKKKALTAAERQRRCREKRKNDPEKVAEVKRKDLERYHARKKLVANMSVREHQIMKRKWQQGNKKRREKKQMLENLLLNTPTPSTISEAPEISSSSCCATPTPSEACSSRGRKKVRRDRTKLYRDNIKLQDKIDQLEKKVRKYKKRLQRKSKKYSSGKVENNSQSENNYRVLCNAIKERYKAVKSRMDSKEEMRLLRLYEDVSTDDEAESYSASDESFRADSDLDNRNTEITDSDDSEQTTDANLQESGGSHEPNDIVQELDMGWHSNVADISVFCEEPLREQITIEGDIHTPLEIFSTGSAAPPKNSKEERHQQLKFLDGIPNHRIGGSNVSRSPGELPNSEEDVDLSLTNDDCNEPTDLLSGNTENEKIDAEPAAVVNITESSQKSRKQIKIGGKRKKDDDLLNIWKERDKKRETFFKSIVKKRKHDDVEAFCHHIGEVLRNLPPVEKAEAKKHLSMVLSDYEIKAARNACATQGCSSGSNCASLQSSSDELPGPSCSPHYPPYTPGSVHYLSSDCSPISATGDHTRTDRFISTGQ</sequence>